<dbReference type="SUPFAM" id="SSF89796">
    <property type="entry name" value="CoA-transferase family III (CaiB/BaiF)"/>
    <property type="match status" value="1"/>
</dbReference>
<evidence type="ECO:0000256" key="1">
    <source>
        <dbReference type="ARBA" id="ARBA00022679"/>
    </source>
</evidence>
<dbReference type="Proteomes" id="UP000292445">
    <property type="component" value="Unassembled WGS sequence"/>
</dbReference>
<dbReference type="Pfam" id="PF02515">
    <property type="entry name" value="CoA_transf_3"/>
    <property type="match status" value="1"/>
</dbReference>
<dbReference type="Gene3D" id="3.40.50.10540">
    <property type="entry name" value="Crotonobetainyl-coa:carnitine coa-transferase, domain 1"/>
    <property type="match status" value="1"/>
</dbReference>
<dbReference type="InterPro" id="IPR023606">
    <property type="entry name" value="CoA-Trfase_III_dom_1_sf"/>
</dbReference>
<dbReference type="Gene3D" id="3.30.1540.10">
    <property type="entry name" value="formyl-coa transferase, domain 3"/>
    <property type="match status" value="1"/>
</dbReference>
<comment type="caution">
    <text evidence="2">The sequence shown here is derived from an EMBL/GenBank/DDBJ whole genome shotgun (WGS) entry which is preliminary data.</text>
</comment>
<dbReference type="InterPro" id="IPR050483">
    <property type="entry name" value="CoA-transferase_III_domain"/>
</dbReference>
<dbReference type="InterPro" id="IPR003673">
    <property type="entry name" value="CoA-Trfase_fam_III"/>
</dbReference>
<evidence type="ECO:0000313" key="3">
    <source>
        <dbReference type="Proteomes" id="UP000292445"/>
    </source>
</evidence>
<dbReference type="PANTHER" id="PTHR48207">
    <property type="entry name" value="SUCCINATE--HYDROXYMETHYLGLUTARATE COA-TRANSFERASE"/>
    <property type="match status" value="1"/>
</dbReference>
<dbReference type="InterPro" id="IPR044855">
    <property type="entry name" value="CoA-Trfase_III_dom3_sf"/>
</dbReference>
<sequence>MTFADTPRSGPLAGVKVLDLTWVILGPFCTQMLADHGADVIKLEAPEGDPMRAVGPRRTNDMGPSFLQLNRNKRSMALDLKQASSRQVLERLIAWCDVFVSNMRPQALERLGLDYDSIRRVNPKVVYVSCSGFGEDGPYAGRPAFDEVIQAMTGLAAARARERDGMPQSCPFPLADRYAGLYAAFCIGAALAAVARDGTGQKLEIPMFEVIAQLVLADHMIGSVFDPPESAPGYDRYLNGQRTYFRTADGHLCAAINTDRQWRKFLEAAGRADLLAHPSFATRAARAREARAVDLQLRELFAGGTTARWLALLEEAEVPAAPVRGIADLVNDPHLAAVDFFIHAPHPTQGNLRMPGFPARWSATPPSYRRGAPALGQHTQEILRELGLDDGPGPAS</sequence>
<dbReference type="GO" id="GO:0008410">
    <property type="term" value="F:CoA-transferase activity"/>
    <property type="evidence" value="ECO:0007669"/>
    <property type="project" value="TreeGrafter"/>
</dbReference>
<accession>A0A4Q7N6S4</accession>
<evidence type="ECO:0000313" key="2">
    <source>
        <dbReference type="EMBL" id="RZS77079.1"/>
    </source>
</evidence>
<proteinExistence type="predicted"/>
<organism evidence="2 3">
    <name type="scientific">Pigmentiphaga kullae</name>
    <dbReference type="NCBI Taxonomy" id="151784"/>
    <lineage>
        <taxon>Bacteria</taxon>
        <taxon>Pseudomonadati</taxon>
        <taxon>Pseudomonadota</taxon>
        <taxon>Betaproteobacteria</taxon>
        <taxon>Burkholderiales</taxon>
        <taxon>Alcaligenaceae</taxon>
        <taxon>Pigmentiphaga</taxon>
    </lineage>
</organism>
<dbReference type="PANTHER" id="PTHR48207:SF4">
    <property type="entry name" value="BLL6097 PROTEIN"/>
    <property type="match status" value="1"/>
</dbReference>
<name>A0A4Q7N6S4_9BURK</name>
<gene>
    <name evidence="2" type="ORF">EV675_5805</name>
</gene>
<reference evidence="2 3" key="1">
    <citation type="submission" date="2019-02" db="EMBL/GenBank/DDBJ databases">
        <title>Genomic Encyclopedia of Type Strains, Phase IV (KMG-IV): sequencing the most valuable type-strain genomes for metagenomic binning, comparative biology and taxonomic classification.</title>
        <authorList>
            <person name="Goeker M."/>
        </authorList>
    </citation>
    <scope>NUCLEOTIDE SEQUENCE [LARGE SCALE GENOMIC DNA]</scope>
    <source>
        <strain evidence="2 3">K24</strain>
    </source>
</reference>
<dbReference type="EMBL" id="SGXC01000004">
    <property type="protein sequence ID" value="RZS77079.1"/>
    <property type="molecule type" value="Genomic_DNA"/>
</dbReference>
<keyword evidence="1 2" id="KW-0808">Transferase</keyword>
<dbReference type="RefSeq" id="WP_165404830.1">
    <property type="nucleotide sequence ID" value="NZ_SGXC01000004.1"/>
</dbReference>
<dbReference type="AlphaFoldDB" id="A0A4Q7N6S4"/>
<protein>
    <submittedName>
        <fullName evidence="2">Crotonobetainyl-CoA:carnitine CoA-transferase CaiB-like acyl-CoA transferase</fullName>
    </submittedName>
</protein>
<keyword evidence="3" id="KW-1185">Reference proteome</keyword>